<comment type="subcellular location">
    <subcellularLocation>
        <location evidence="1">Cell membrane</location>
        <topology evidence="1">Multi-pass membrane protein</topology>
    </subcellularLocation>
</comment>
<evidence type="ECO:0000313" key="8">
    <source>
        <dbReference type="EMBL" id="MDF0591442.1"/>
    </source>
</evidence>
<dbReference type="Proteomes" id="UP001220010">
    <property type="component" value="Unassembled WGS sequence"/>
</dbReference>
<protein>
    <submittedName>
        <fullName evidence="8">Dicarboxylate/amino acid:cation symporter</fullName>
    </submittedName>
</protein>
<keyword evidence="6 7" id="KW-0472">Membrane</keyword>
<evidence type="ECO:0000256" key="5">
    <source>
        <dbReference type="ARBA" id="ARBA00022989"/>
    </source>
</evidence>
<feature type="transmembrane region" description="Helical" evidence="7">
    <location>
        <begin position="259"/>
        <end position="283"/>
    </location>
</feature>
<keyword evidence="2" id="KW-0813">Transport</keyword>
<feature type="transmembrane region" description="Helical" evidence="7">
    <location>
        <begin position="226"/>
        <end position="247"/>
    </location>
</feature>
<dbReference type="EMBL" id="JARFPK010000041">
    <property type="protein sequence ID" value="MDF0591442.1"/>
    <property type="molecule type" value="Genomic_DNA"/>
</dbReference>
<keyword evidence="3" id="KW-1003">Cell membrane</keyword>
<gene>
    <name evidence="8" type="ORF">P0O15_09755</name>
</gene>
<comment type="caution">
    <text evidence="8">The sequence shown here is derived from an EMBL/GenBank/DDBJ whole genome shotgun (WGS) entry which is preliminary data.</text>
</comment>
<keyword evidence="5 7" id="KW-1133">Transmembrane helix</keyword>
<feature type="transmembrane region" description="Helical" evidence="7">
    <location>
        <begin position="388"/>
        <end position="413"/>
    </location>
</feature>
<dbReference type="PANTHER" id="PTHR42865:SF7">
    <property type="entry name" value="PROTON_GLUTAMATE-ASPARTATE SYMPORTER"/>
    <property type="match status" value="1"/>
</dbReference>
<proteinExistence type="predicted"/>
<dbReference type="Gene3D" id="1.10.3860.10">
    <property type="entry name" value="Sodium:dicarboxylate symporter"/>
    <property type="match status" value="1"/>
</dbReference>
<dbReference type="Pfam" id="PF00375">
    <property type="entry name" value="SDF"/>
    <property type="match status" value="1"/>
</dbReference>
<evidence type="ECO:0000313" key="9">
    <source>
        <dbReference type="Proteomes" id="UP001220010"/>
    </source>
</evidence>
<reference evidence="8 9" key="1">
    <citation type="submission" date="2023-03" db="EMBL/GenBank/DDBJ databases">
        <title>WGS of Methanotrichaceae archaeon Mx.</title>
        <authorList>
            <person name="Sorokin D.Y."/>
            <person name="Merkel A.Y."/>
        </authorList>
    </citation>
    <scope>NUCLEOTIDE SEQUENCE [LARGE SCALE GENOMIC DNA]</scope>
    <source>
        <strain evidence="8 9">Mx</strain>
    </source>
</reference>
<dbReference type="RefSeq" id="WP_316967175.1">
    <property type="nucleotide sequence ID" value="NZ_JARFPK010000041.1"/>
</dbReference>
<evidence type="ECO:0000256" key="6">
    <source>
        <dbReference type="ARBA" id="ARBA00023136"/>
    </source>
</evidence>
<sequence>MEGRRRSARIRHPPQIKKLSLELQSLIKGRMWLKVLLGMILGTALGIAMGPTAGLVDPGVSATLGEWLSLPGYIFLGLLQMIVVPLIFASIILGIAANQDMEMVKRLGVLSGFYFVATTAAAIAIGITVALLINPGQYIQGEEVMLMAAVPDGSQEIADIPELFEVPGIIGGLFPSNPLDAMASGQMLQVVLFAIIVGIAVLTLSPRNSGPFMELLGSLQEICMTVVRWSMHLAPLAVFGLMAKFTAQMGIETLLGMGVYVATVLLGLFLLFVLYLIIILVVLRRNPLRFMADSKDAILIAFSTSSSAATMPVSIKVAEEKLGIRPSVGQFVIPLGATINMNGTALYQGVATVFLAQVFGVDLSLAQLLLVMIIAVGASIGTPSTPGVGIIILATILESVGVPAAGVALIIGVDRILDMSRTSVNVAGDLVASGVMDKLAGGRLETLMEIEEEAKVGGDGSGDGIFPLADPIERSRI</sequence>
<keyword evidence="9" id="KW-1185">Reference proteome</keyword>
<feature type="transmembrane region" description="Helical" evidence="7">
    <location>
        <begin position="73"/>
        <end position="97"/>
    </location>
</feature>
<evidence type="ECO:0000256" key="1">
    <source>
        <dbReference type="ARBA" id="ARBA00004651"/>
    </source>
</evidence>
<dbReference type="PRINTS" id="PR00173">
    <property type="entry name" value="EDTRNSPORT"/>
</dbReference>
<feature type="transmembrane region" description="Helical" evidence="7">
    <location>
        <begin position="187"/>
        <end position="205"/>
    </location>
</feature>
<evidence type="ECO:0000256" key="2">
    <source>
        <dbReference type="ARBA" id="ARBA00022448"/>
    </source>
</evidence>
<evidence type="ECO:0000256" key="4">
    <source>
        <dbReference type="ARBA" id="ARBA00022692"/>
    </source>
</evidence>
<keyword evidence="4 7" id="KW-0812">Transmembrane</keyword>
<dbReference type="InterPro" id="IPR036458">
    <property type="entry name" value="Na:dicarbo_symporter_sf"/>
</dbReference>
<dbReference type="SUPFAM" id="SSF118215">
    <property type="entry name" value="Proton glutamate symport protein"/>
    <property type="match status" value="1"/>
</dbReference>
<accession>A0ABT5X9S9</accession>
<evidence type="ECO:0000256" key="3">
    <source>
        <dbReference type="ARBA" id="ARBA00022475"/>
    </source>
</evidence>
<feature type="transmembrane region" description="Helical" evidence="7">
    <location>
        <begin position="109"/>
        <end position="133"/>
    </location>
</feature>
<organism evidence="8 9">
    <name type="scientific">Candidatus Methanocrinis natronophilus</name>
    <dbReference type="NCBI Taxonomy" id="3033396"/>
    <lineage>
        <taxon>Archaea</taxon>
        <taxon>Methanobacteriati</taxon>
        <taxon>Methanobacteriota</taxon>
        <taxon>Stenosarchaea group</taxon>
        <taxon>Methanomicrobia</taxon>
        <taxon>Methanotrichales</taxon>
        <taxon>Methanotrichaceae</taxon>
        <taxon>Methanocrinis</taxon>
    </lineage>
</organism>
<evidence type="ECO:0000256" key="7">
    <source>
        <dbReference type="SAM" id="Phobius"/>
    </source>
</evidence>
<dbReference type="PANTHER" id="PTHR42865">
    <property type="entry name" value="PROTON/GLUTAMATE-ASPARTATE SYMPORTER"/>
    <property type="match status" value="1"/>
</dbReference>
<feature type="transmembrane region" description="Helical" evidence="7">
    <location>
        <begin position="350"/>
        <end position="376"/>
    </location>
</feature>
<feature type="transmembrane region" description="Helical" evidence="7">
    <location>
        <begin position="31"/>
        <end position="53"/>
    </location>
</feature>
<dbReference type="InterPro" id="IPR001991">
    <property type="entry name" value="Na-dicarboxylate_symporter"/>
</dbReference>
<name>A0ABT5X9S9_9EURY</name>